<comment type="caution">
    <text evidence="2">The sequence shown here is derived from an EMBL/GenBank/DDBJ whole genome shotgun (WGS) entry which is preliminary data.</text>
</comment>
<sequence length="59" mass="6854">MELTVAASIRHHKNNISVTNQRVNQVTQVKQRREEKQDKGRLAGDIDKEQRRDNQAGRT</sequence>
<dbReference type="EMBL" id="LKEA01000003">
    <property type="protein sequence ID" value="ROW10218.1"/>
    <property type="molecule type" value="Genomic_DNA"/>
</dbReference>
<accession>A0A423X334</accession>
<name>A0A423X334_9PEZI</name>
<keyword evidence="3" id="KW-1185">Reference proteome</keyword>
<feature type="compositionally biased region" description="Basic and acidic residues" evidence="1">
    <location>
        <begin position="31"/>
        <end position="59"/>
    </location>
</feature>
<gene>
    <name evidence="2" type="ORF">VMCG_01752</name>
</gene>
<dbReference type="Proteomes" id="UP000283895">
    <property type="component" value="Unassembled WGS sequence"/>
</dbReference>
<dbReference type="AlphaFoldDB" id="A0A423X334"/>
<feature type="region of interest" description="Disordered" evidence="1">
    <location>
        <begin position="1"/>
        <end position="59"/>
    </location>
</feature>
<evidence type="ECO:0000256" key="1">
    <source>
        <dbReference type="SAM" id="MobiDB-lite"/>
    </source>
</evidence>
<evidence type="ECO:0000313" key="2">
    <source>
        <dbReference type="EMBL" id="ROW10218.1"/>
    </source>
</evidence>
<evidence type="ECO:0000313" key="3">
    <source>
        <dbReference type="Proteomes" id="UP000283895"/>
    </source>
</evidence>
<organism evidence="2 3">
    <name type="scientific">Cytospora schulzeri</name>
    <dbReference type="NCBI Taxonomy" id="448051"/>
    <lineage>
        <taxon>Eukaryota</taxon>
        <taxon>Fungi</taxon>
        <taxon>Dikarya</taxon>
        <taxon>Ascomycota</taxon>
        <taxon>Pezizomycotina</taxon>
        <taxon>Sordariomycetes</taxon>
        <taxon>Sordariomycetidae</taxon>
        <taxon>Diaporthales</taxon>
        <taxon>Cytosporaceae</taxon>
        <taxon>Cytospora</taxon>
    </lineage>
</organism>
<feature type="compositionally biased region" description="Low complexity" evidence="1">
    <location>
        <begin position="18"/>
        <end position="29"/>
    </location>
</feature>
<reference evidence="2 3" key="1">
    <citation type="submission" date="2015-09" db="EMBL/GenBank/DDBJ databases">
        <title>Host preference determinants of Valsa canker pathogens revealed by comparative genomics.</title>
        <authorList>
            <person name="Yin Z."/>
            <person name="Huang L."/>
        </authorList>
    </citation>
    <scope>NUCLEOTIDE SEQUENCE [LARGE SCALE GENOMIC DNA]</scope>
    <source>
        <strain evidence="2 3">03-1</strain>
    </source>
</reference>
<protein>
    <submittedName>
        <fullName evidence="2">Uncharacterized protein</fullName>
    </submittedName>
</protein>
<proteinExistence type="predicted"/>